<evidence type="ECO:0000256" key="1">
    <source>
        <dbReference type="SAM" id="MobiDB-lite"/>
    </source>
</evidence>
<reference evidence="3 4" key="1">
    <citation type="submission" date="2019-04" db="EMBL/GenBank/DDBJ databases">
        <title>Microbes associate with the intestines of laboratory mice.</title>
        <authorList>
            <person name="Navarre W."/>
            <person name="Wong E."/>
            <person name="Huang K.C."/>
            <person name="Tropini C."/>
            <person name="Ng K."/>
            <person name="Yu B."/>
        </authorList>
    </citation>
    <scope>NUCLEOTIDE SEQUENCE [LARGE SCALE GENOMIC DNA]</scope>
    <source>
        <strain evidence="3 4">NM80_B27</strain>
    </source>
</reference>
<dbReference type="NCBIfam" id="TIGR01383">
    <property type="entry name" value="not_thiJ"/>
    <property type="match status" value="1"/>
</dbReference>
<dbReference type="PANTHER" id="PTHR48094:SF12">
    <property type="entry name" value="PARKINSON DISEASE PROTEIN 7 HOMOLOG"/>
    <property type="match status" value="1"/>
</dbReference>
<proteinExistence type="predicted"/>
<dbReference type="InterPro" id="IPR029062">
    <property type="entry name" value="Class_I_gatase-like"/>
</dbReference>
<dbReference type="Gene3D" id="3.40.50.880">
    <property type="match status" value="1"/>
</dbReference>
<evidence type="ECO:0000313" key="3">
    <source>
        <dbReference type="EMBL" id="THG38905.1"/>
    </source>
</evidence>
<dbReference type="AlphaFoldDB" id="A0A4S4G7V7"/>
<name>A0A4S4G7V7_9ACTN</name>
<dbReference type="InterPro" id="IPR006287">
    <property type="entry name" value="DJ-1"/>
</dbReference>
<protein>
    <submittedName>
        <fullName evidence="3">DJ-1/PfpI family protein</fullName>
    </submittedName>
</protein>
<organism evidence="3 4">
    <name type="scientific">Adlercreutzia caecimuris</name>
    <dbReference type="NCBI Taxonomy" id="671266"/>
    <lineage>
        <taxon>Bacteria</taxon>
        <taxon>Bacillati</taxon>
        <taxon>Actinomycetota</taxon>
        <taxon>Coriobacteriia</taxon>
        <taxon>Eggerthellales</taxon>
        <taxon>Eggerthellaceae</taxon>
        <taxon>Adlercreutzia</taxon>
    </lineage>
</organism>
<feature type="region of interest" description="Disordered" evidence="1">
    <location>
        <begin position="1"/>
        <end position="22"/>
    </location>
</feature>
<dbReference type="PANTHER" id="PTHR48094">
    <property type="entry name" value="PROTEIN/NUCLEIC ACID DEGLYCASE DJ-1-RELATED"/>
    <property type="match status" value="1"/>
</dbReference>
<evidence type="ECO:0000313" key="4">
    <source>
        <dbReference type="Proteomes" id="UP000308978"/>
    </source>
</evidence>
<dbReference type="GO" id="GO:0005737">
    <property type="term" value="C:cytoplasm"/>
    <property type="evidence" value="ECO:0007669"/>
    <property type="project" value="TreeGrafter"/>
</dbReference>
<dbReference type="EMBL" id="SSTJ01000001">
    <property type="protein sequence ID" value="THG38905.1"/>
    <property type="molecule type" value="Genomic_DNA"/>
</dbReference>
<feature type="compositionally biased region" description="Basic residues" evidence="1">
    <location>
        <begin position="1"/>
        <end position="11"/>
    </location>
</feature>
<dbReference type="Proteomes" id="UP000308978">
    <property type="component" value="Unassembled WGS sequence"/>
</dbReference>
<dbReference type="SUPFAM" id="SSF52317">
    <property type="entry name" value="Class I glutamine amidotransferase-like"/>
    <property type="match status" value="1"/>
</dbReference>
<comment type="caution">
    <text evidence="3">The sequence shown here is derived from an EMBL/GenBank/DDBJ whole genome shotgun (WGS) entry which is preliminary data.</text>
</comment>
<dbReference type="Pfam" id="PF01965">
    <property type="entry name" value="DJ-1_PfpI"/>
    <property type="match status" value="1"/>
</dbReference>
<dbReference type="InterPro" id="IPR002818">
    <property type="entry name" value="DJ-1/PfpI"/>
</dbReference>
<dbReference type="InterPro" id="IPR050325">
    <property type="entry name" value="Prot/Nucl_acid_deglycase"/>
</dbReference>
<feature type="domain" description="DJ-1/PfpI" evidence="2">
    <location>
        <begin position="188"/>
        <end position="351"/>
    </location>
</feature>
<accession>A0A4S4G7V7</accession>
<evidence type="ECO:0000259" key="2">
    <source>
        <dbReference type="Pfam" id="PF01965"/>
    </source>
</evidence>
<dbReference type="CDD" id="cd03135">
    <property type="entry name" value="GATase1_DJ-1"/>
    <property type="match status" value="1"/>
</dbReference>
<gene>
    <name evidence="3" type="ORF">E5986_01030</name>
</gene>
<sequence>MRHRRGSRRRSASPSSRRPPRRWHWCRTRRTPRRAENPIRAAVKVSIFVRFRTSRSSPVAVYCSCCPHRVGRVSETVVFAQQTPRSRLPLNCDCCREVGKSRHDDVENRLNWENVTVPLRHQQRRGALRAICETRMSISRCLLRKNRLKGAKCLCIPVSTAASRAELSLAYNRNHVSKVPGRKVPMSKSVVVFLADGCEPLEVVAPTDVLRRGGVEVVLASIKDDLAIRAAHGVTLVADAPLSALDLTGFAMAVVPGGSVGVDNLGKNARVMAELARRMEAGEHVAAICAGPMLLARAGLLSGRAATCYPSCEEGWPADVYQAAADVFVDENLITATGPGTALPFGIQLLRTLEGDETADEVAAGMLVK</sequence>